<dbReference type="InterPro" id="IPR043702">
    <property type="entry name" value="Lipid_II_synth_GatD"/>
</dbReference>
<keyword evidence="2" id="KW-0378">Hydrolase</keyword>
<dbReference type="PROSITE" id="PS51274">
    <property type="entry name" value="GATASE_COBBQ"/>
    <property type="match status" value="1"/>
</dbReference>
<proteinExistence type="inferred from homology"/>
<dbReference type="EC" id="6.3.5.13" evidence="2"/>
<dbReference type="InterPro" id="IPR029062">
    <property type="entry name" value="Class_I_gatase-like"/>
</dbReference>
<comment type="function">
    <text evidence="2">The lipid II isoglutaminyl synthase complex catalyzes the formation of alpha-D-isoglutamine in the cell wall lipid II stem peptide. The GatD subunit catalyzes the hydrolysis of glutamine to glutamate and ammonia. The resulting ammonia molecule is channeled to the active site of MurT.</text>
</comment>
<evidence type="ECO:0000259" key="4">
    <source>
        <dbReference type="Pfam" id="PF07685"/>
    </source>
</evidence>
<dbReference type="GO" id="GO:0016740">
    <property type="term" value="F:transferase activity"/>
    <property type="evidence" value="ECO:0007669"/>
    <property type="project" value="UniProtKB-KW"/>
</dbReference>
<dbReference type="CDD" id="cd01750">
    <property type="entry name" value="GATase1_CobQ"/>
    <property type="match status" value="1"/>
</dbReference>
<comment type="catalytic activity">
    <reaction evidence="2">
        <text>beta-D-GlcNAc-(1-&gt;4)-Mur2Ac(oyl-L-Ala-gamma-D-Glu-L-Lys-D-Ala-D-Ala)-di-trans,octa-cis-undecaprenyl diphosphate + L-glutamine + ATP + H2O = beta-D-GlcNAc-(1-&gt;4)-Mur2Ac(oyl-L-Ala-D-isoglutaminyl-L-Lys-D-Ala-D-Ala)-di-trans,octa-cis-undecaprenyl diphosphate + L-glutamate + ADP + phosphate + H(+)</text>
        <dbReference type="Rhea" id="RHEA:57928"/>
        <dbReference type="ChEBI" id="CHEBI:15377"/>
        <dbReference type="ChEBI" id="CHEBI:15378"/>
        <dbReference type="ChEBI" id="CHEBI:29985"/>
        <dbReference type="ChEBI" id="CHEBI:30616"/>
        <dbReference type="ChEBI" id="CHEBI:43474"/>
        <dbReference type="ChEBI" id="CHEBI:58359"/>
        <dbReference type="ChEBI" id="CHEBI:60033"/>
        <dbReference type="ChEBI" id="CHEBI:62233"/>
        <dbReference type="ChEBI" id="CHEBI:456216"/>
        <dbReference type="EC" id="6.3.5.13"/>
    </reaction>
</comment>
<keyword evidence="1 2" id="KW-0315">Glutamine amidotransferase</keyword>
<sequence length="301" mass="32559">MTNATNATVGATAGTMTTAETMTEAGTAETVTEAGMTAGTATGATAGTAASGGSRPIDVMSLYPKDMNIYGDSGNVLTVRRRLALYGYESVMHYYNQGDEWPERVDLILGGGGQDTGQKKIIDDFFMRADLIRSLADEGVPMLMICGMYQLFGEYFETVDGTRLDGIGVIGAYTVGQDVRMIGNLVERSDEFGDVIGYENHSGQTFLREGVSPLGRVEHDGRGNNGEDHTEGARVNNVIGTYMHGSLLPKNPKIADFLIRKACERRYGAFEPQVTDSARGELDRLERFAVEARRVAAARPR</sequence>
<feature type="domain" description="CobB/CobQ-like glutamine amidotransferase" evidence="4">
    <location>
        <begin position="59"/>
        <end position="251"/>
    </location>
</feature>
<dbReference type="GO" id="GO:0140282">
    <property type="term" value="F:carbon-nitrogen ligase activity on lipid II"/>
    <property type="evidence" value="ECO:0007669"/>
    <property type="project" value="UniProtKB-UniRule"/>
</dbReference>
<keyword evidence="2" id="KW-0573">Peptidoglycan synthesis</keyword>
<comment type="similarity">
    <text evidence="2">Belongs to the CobB/CobQ family. GatD subfamily.</text>
</comment>
<keyword evidence="6" id="KW-1185">Reference proteome</keyword>
<reference evidence="5 6" key="1">
    <citation type="submission" date="2017-07" db="EMBL/GenBank/DDBJ databases">
        <title>Bifidobacterium novel species.</title>
        <authorList>
            <person name="Lugli G.A."/>
            <person name="Milani C."/>
            <person name="Duranti S."/>
            <person name="Mangifesta M."/>
        </authorList>
    </citation>
    <scope>NUCLEOTIDE SEQUENCE [LARGE SCALE GENOMIC DNA]</scope>
    <source>
        <strain evidence="6">Uis1B</strain>
    </source>
</reference>
<dbReference type="EC" id="3.5.1.2" evidence="2"/>
<keyword evidence="2" id="KW-0961">Cell wall biogenesis/degradation</keyword>
<organism evidence="5 6">
    <name type="scientific">Bifidobacterium margollesii</name>
    <dbReference type="NCBI Taxonomy" id="2020964"/>
    <lineage>
        <taxon>Bacteria</taxon>
        <taxon>Bacillati</taxon>
        <taxon>Actinomycetota</taxon>
        <taxon>Actinomycetes</taxon>
        <taxon>Bifidobacteriales</taxon>
        <taxon>Bifidobacteriaceae</taxon>
        <taxon>Bifidobacterium</taxon>
    </lineage>
</organism>
<dbReference type="Proteomes" id="UP000235050">
    <property type="component" value="Unassembled WGS sequence"/>
</dbReference>
<keyword evidence="2" id="KW-0436">Ligase</keyword>
<comment type="catalytic activity">
    <reaction evidence="2">
        <text>L-glutamine + H2O = L-glutamate + NH4(+)</text>
        <dbReference type="Rhea" id="RHEA:15889"/>
        <dbReference type="ChEBI" id="CHEBI:15377"/>
        <dbReference type="ChEBI" id="CHEBI:28938"/>
        <dbReference type="ChEBI" id="CHEBI:29985"/>
        <dbReference type="ChEBI" id="CHEBI:58359"/>
        <dbReference type="EC" id="3.5.1.2"/>
    </reaction>
</comment>
<dbReference type="InterPro" id="IPR033949">
    <property type="entry name" value="CobQ_GATase1"/>
</dbReference>
<dbReference type="SUPFAM" id="SSF52317">
    <property type="entry name" value="Class I glutamine amidotransferase-like"/>
    <property type="match status" value="1"/>
</dbReference>
<evidence type="ECO:0000256" key="2">
    <source>
        <dbReference type="HAMAP-Rule" id="MF_02213"/>
    </source>
</evidence>
<dbReference type="GO" id="GO:0009236">
    <property type="term" value="P:cobalamin biosynthetic process"/>
    <property type="evidence" value="ECO:0007669"/>
    <property type="project" value="InterPro"/>
</dbReference>
<feature type="active site" evidence="2">
    <location>
        <position position="244"/>
    </location>
</feature>
<dbReference type="GO" id="GO:0071555">
    <property type="term" value="P:cell wall organization"/>
    <property type="evidence" value="ECO:0007669"/>
    <property type="project" value="UniProtKB-KW"/>
</dbReference>
<keyword evidence="2" id="KW-0133">Cell shape</keyword>
<evidence type="ECO:0000313" key="6">
    <source>
        <dbReference type="Proteomes" id="UP000235050"/>
    </source>
</evidence>
<gene>
    <name evidence="2" type="primary">gatD</name>
    <name evidence="5" type="ORF">Uis1B_0030</name>
</gene>
<keyword evidence="5" id="KW-0808">Transferase</keyword>
<dbReference type="GO" id="GO:0009252">
    <property type="term" value="P:peptidoglycan biosynthetic process"/>
    <property type="evidence" value="ECO:0007669"/>
    <property type="project" value="UniProtKB-UniRule"/>
</dbReference>
<protein>
    <recommendedName>
        <fullName evidence="2">Lipid II isoglutaminyl synthase (glutamine-hydrolyzing) subunit GatD</fullName>
        <ecNumber evidence="2">6.3.5.13</ecNumber>
    </recommendedName>
    <alternativeName>
        <fullName evidence="2">Lipid II isoglutaminyl synthase glutaminase subunit</fullName>
        <ecNumber evidence="2">3.5.1.2</ecNumber>
    </alternativeName>
</protein>
<evidence type="ECO:0000256" key="1">
    <source>
        <dbReference type="ARBA" id="ARBA00022962"/>
    </source>
</evidence>
<name>A0A2N5JD70_9BIFI</name>
<comment type="subunit">
    <text evidence="2">Forms a heterodimer with MurT.</text>
</comment>
<dbReference type="AlphaFoldDB" id="A0A2N5JD70"/>
<dbReference type="Pfam" id="PF07685">
    <property type="entry name" value="GATase_3"/>
    <property type="match status" value="1"/>
</dbReference>
<evidence type="ECO:0000313" key="5">
    <source>
        <dbReference type="EMBL" id="PLS32148.1"/>
    </source>
</evidence>
<dbReference type="GO" id="GO:0008360">
    <property type="term" value="P:regulation of cell shape"/>
    <property type="evidence" value="ECO:0007669"/>
    <property type="project" value="UniProtKB-KW"/>
</dbReference>
<comment type="caution">
    <text evidence="5">The sequence shown here is derived from an EMBL/GenBank/DDBJ whole genome shotgun (WGS) entry which is preliminary data.</text>
</comment>
<dbReference type="InterPro" id="IPR011698">
    <property type="entry name" value="GATase_3"/>
</dbReference>
<dbReference type="HAMAP" id="MF_02213">
    <property type="entry name" value="Lipid_II_synth_GatD"/>
    <property type="match status" value="1"/>
</dbReference>
<feature type="active site" description="Nucleophile" evidence="2">
    <location>
        <position position="146"/>
    </location>
</feature>
<feature type="region of interest" description="Disordered" evidence="3">
    <location>
        <begin position="1"/>
        <end position="20"/>
    </location>
</feature>
<dbReference type="PANTHER" id="PTHR21343">
    <property type="entry name" value="DETHIOBIOTIN SYNTHETASE"/>
    <property type="match status" value="1"/>
</dbReference>
<accession>A0A2N5JD70</accession>
<dbReference type="GO" id="GO:0004359">
    <property type="term" value="F:glutaminase activity"/>
    <property type="evidence" value="ECO:0007669"/>
    <property type="project" value="UniProtKB-UniRule"/>
</dbReference>
<evidence type="ECO:0000256" key="3">
    <source>
        <dbReference type="SAM" id="MobiDB-lite"/>
    </source>
</evidence>
<dbReference type="PANTHER" id="PTHR21343:SF9">
    <property type="entry name" value="LIPID II ISOGLUTAMINYL SYNTHASE (GLUTAMINE-HYDROLYZING) SUBUNIT GATD"/>
    <property type="match status" value="1"/>
</dbReference>
<comment type="pathway">
    <text evidence="2">Cell wall biogenesis; peptidoglycan biosynthesis.</text>
</comment>
<dbReference type="UniPathway" id="UPA00219"/>
<dbReference type="EMBL" id="NMWU01000001">
    <property type="protein sequence ID" value="PLS32148.1"/>
    <property type="molecule type" value="Genomic_DNA"/>
</dbReference>
<feature type="binding site" evidence="2">
    <location>
        <position position="180"/>
    </location>
    <ligand>
        <name>substrate</name>
    </ligand>
</feature>